<comment type="caution">
    <text evidence="6">The sequence shown here is derived from an EMBL/GenBank/DDBJ whole genome shotgun (WGS) entry which is preliminary data.</text>
</comment>
<evidence type="ECO:0000256" key="4">
    <source>
        <dbReference type="SAM" id="MobiDB-lite"/>
    </source>
</evidence>
<evidence type="ECO:0000256" key="3">
    <source>
        <dbReference type="ARBA" id="ARBA00023163"/>
    </source>
</evidence>
<feature type="region of interest" description="Disordered" evidence="4">
    <location>
        <begin position="331"/>
        <end position="350"/>
    </location>
</feature>
<dbReference type="Gene3D" id="1.10.260.40">
    <property type="entry name" value="lambda repressor-like DNA-binding domains"/>
    <property type="match status" value="1"/>
</dbReference>
<evidence type="ECO:0000313" key="6">
    <source>
        <dbReference type="EMBL" id="OBJ37507.1"/>
    </source>
</evidence>
<dbReference type="PANTHER" id="PTHR30146:SF153">
    <property type="entry name" value="LACTOSE OPERON REPRESSOR"/>
    <property type="match status" value="1"/>
</dbReference>
<dbReference type="Proteomes" id="UP000093898">
    <property type="component" value="Unassembled WGS sequence"/>
</dbReference>
<dbReference type="OrthoDB" id="9816215at2"/>
<dbReference type="InterPro" id="IPR000843">
    <property type="entry name" value="HTH_LacI"/>
</dbReference>
<proteinExistence type="predicted"/>
<dbReference type="Pfam" id="PF00356">
    <property type="entry name" value="LacI"/>
    <property type="match status" value="1"/>
</dbReference>
<dbReference type="PROSITE" id="PS00356">
    <property type="entry name" value="HTH_LACI_1"/>
    <property type="match status" value="1"/>
</dbReference>
<dbReference type="InterPro" id="IPR010982">
    <property type="entry name" value="Lambda_DNA-bd_dom_sf"/>
</dbReference>
<evidence type="ECO:0000313" key="7">
    <source>
        <dbReference type="Proteomes" id="UP000093898"/>
    </source>
</evidence>
<dbReference type="CDD" id="cd06267">
    <property type="entry name" value="PBP1_LacI_sugar_binding-like"/>
    <property type="match status" value="1"/>
</dbReference>
<keyword evidence="3" id="KW-0804">Transcription</keyword>
<dbReference type="GO" id="GO:0000976">
    <property type="term" value="F:transcription cis-regulatory region binding"/>
    <property type="evidence" value="ECO:0007669"/>
    <property type="project" value="TreeGrafter"/>
</dbReference>
<feature type="domain" description="HTH lacI-type" evidence="5">
    <location>
        <begin position="6"/>
        <end position="60"/>
    </location>
</feature>
<reference evidence="6 7" key="1">
    <citation type="submission" date="2016-06" db="EMBL/GenBank/DDBJ databases">
        <authorList>
            <person name="Kjaerup R.B."/>
            <person name="Dalgaard T.S."/>
            <person name="Juul-Madsen H.R."/>
        </authorList>
    </citation>
    <scope>NUCLEOTIDE SEQUENCE [LARGE SCALE GENOMIC DNA]</scope>
    <source>
        <strain evidence="6 7">1127319.6</strain>
    </source>
</reference>
<dbReference type="Gene3D" id="3.40.50.2300">
    <property type="match status" value="2"/>
</dbReference>
<evidence type="ECO:0000256" key="1">
    <source>
        <dbReference type="ARBA" id="ARBA00023015"/>
    </source>
</evidence>
<dbReference type="InterPro" id="IPR028082">
    <property type="entry name" value="Peripla_BP_I"/>
</dbReference>
<sequence>MAQRRVTIRDVAAEAKVSTATVSLALNGKGEVDPKTRAKVLKTAEHLGYKANPAARALREGKFGTLGLTIPTFGADPGAEIISLDYYMQLAAGAAGAALDADRPLILVPARDDGSTVTKLRVDGLIVCDPIPDDPYVAACRARGIAVVTVESDIAHPEDPWHVNADNDADTRLLLDHLWDAGARSIAMIAPEPTWAWVQESRDAYLSWCTERNIPPRIEHAALEHLEASARQTATQLLSSTDRPDALLTVADRHADGVARAARDLGLHIPRDLLLASAIDNRSLEFSDPGITALDLRPALRGATAAQLLLGLIDGSDVSGPVILPSILRVRSSTTPPTGKKTRKRSAGRK</sequence>
<dbReference type="SUPFAM" id="SSF53822">
    <property type="entry name" value="Periplasmic binding protein-like I"/>
    <property type="match status" value="1"/>
</dbReference>
<accession>A0A1A3GN91</accession>
<dbReference type="PANTHER" id="PTHR30146">
    <property type="entry name" value="LACI-RELATED TRANSCRIPTIONAL REPRESSOR"/>
    <property type="match status" value="1"/>
</dbReference>
<dbReference type="SMART" id="SM00354">
    <property type="entry name" value="HTH_LACI"/>
    <property type="match status" value="1"/>
</dbReference>
<dbReference type="EMBL" id="LZLC01000219">
    <property type="protein sequence ID" value="OBJ37507.1"/>
    <property type="molecule type" value="Genomic_DNA"/>
</dbReference>
<dbReference type="RefSeq" id="WP_064984961.1">
    <property type="nucleotide sequence ID" value="NZ_LZLC01000219.1"/>
</dbReference>
<keyword evidence="2" id="KW-0238">DNA-binding</keyword>
<dbReference type="Pfam" id="PF13377">
    <property type="entry name" value="Peripla_BP_3"/>
    <property type="match status" value="1"/>
</dbReference>
<evidence type="ECO:0000259" key="5">
    <source>
        <dbReference type="PROSITE" id="PS50932"/>
    </source>
</evidence>
<evidence type="ECO:0000256" key="2">
    <source>
        <dbReference type="ARBA" id="ARBA00023125"/>
    </source>
</evidence>
<dbReference type="CDD" id="cd01392">
    <property type="entry name" value="HTH_LacI"/>
    <property type="match status" value="1"/>
</dbReference>
<dbReference type="PROSITE" id="PS50932">
    <property type="entry name" value="HTH_LACI_2"/>
    <property type="match status" value="1"/>
</dbReference>
<organism evidence="6 7">
    <name type="scientific">Mycolicibacterium mucogenicum</name>
    <name type="common">Mycobacterium mucogenicum</name>
    <dbReference type="NCBI Taxonomy" id="56689"/>
    <lineage>
        <taxon>Bacteria</taxon>
        <taxon>Bacillati</taxon>
        <taxon>Actinomycetota</taxon>
        <taxon>Actinomycetes</taxon>
        <taxon>Mycobacteriales</taxon>
        <taxon>Mycobacteriaceae</taxon>
        <taxon>Mycolicibacterium</taxon>
    </lineage>
</organism>
<protein>
    <recommendedName>
        <fullName evidence="5">HTH lacI-type domain-containing protein</fullName>
    </recommendedName>
</protein>
<gene>
    <name evidence="6" type="ORF">A5630_04355</name>
</gene>
<dbReference type="InterPro" id="IPR046335">
    <property type="entry name" value="LacI/GalR-like_sensor"/>
</dbReference>
<name>A0A1A3GN91_MYCMU</name>
<dbReference type="AlphaFoldDB" id="A0A1A3GN91"/>
<keyword evidence="1" id="KW-0805">Transcription regulation</keyword>
<feature type="compositionally biased region" description="Basic residues" evidence="4">
    <location>
        <begin position="340"/>
        <end position="350"/>
    </location>
</feature>
<dbReference type="GO" id="GO:0003700">
    <property type="term" value="F:DNA-binding transcription factor activity"/>
    <property type="evidence" value="ECO:0007669"/>
    <property type="project" value="TreeGrafter"/>
</dbReference>
<dbReference type="SUPFAM" id="SSF47413">
    <property type="entry name" value="lambda repressor-like DNA-binding domains"/>
    <property type="match status" value="1"/>
</dbReference>